<keyword evidence="2" id="KW-1185">Reference proteome</keyword>
<evidence type="ECO:0000313" key="1">
    <source>
        <dbReference type="EMBL" id="SEB53116.1"/>
    </source>
</evidence>
<evidence type="ECO:0000313" key="2">
    <source>
        <dbReference type="Proteomes" id="UP000182652"/>
    </source>
</evidence>
<reference evidence="1 2" key="1">
    <citation type="submission" date="2016-10" db="EMBL/GenBank/DDBJ databases">
        <authorList>
            <person name="de Groot N.N."/>
        </authorList>
    </citation>
    <scope>NUCLEOTIDE SEQUENCE [LARGE SCALE GENOMIC DNA]</scope>
    <source>
        <strain evidence="1 2">DSM 10495</strain>
    </source>
</reference>
<proteinExistence type="predicted"/>
<protein>
    <submittedName>
        <fullName evidence="1">Uncharacterized protein</fullName>
    </submittedName>
</protein>
<gene>
    <name evidence="1" type="ORF">SAMN04489745_0503</name>
</gene>
<accession>A0A1H4K495</accession>
<sequence length="45" mass="5497">MRKFPKESLVFQQQNRFSNQEISSRTLEQTRDDVFVQIHLMNTLR</sequence>
<dbReference type="Proteomes" id="UP000182652">
    <property type="component" value="Unassembled WGS sequence"/>
</dbReference>
<dbReference type="EMBL" id="FNSN01000003">
    <property type="protein sequence ID" value="SEB53116.1"/>
    <property type="molecule type" value="Genomic_DNA"/>
</dbReference>
<dbReference type="AlphaFoldDB" id="A0A1H4K495"/>
<name>A0A1H4K495_9MICC</name>
<organism evidence="1 2">
    <name type="scientific">Arthrobacter woluwensis</name>
    <dbReference type="NCBI Taxonomy" id="156980"/>
    <lineage>
        <taxon>Bacteria</taxon>
        <taxon>Bacillati</taxon>
        <taxon>Actinomycetota</taxon>
        <taxon>Actinomycetes</taxon>
        <taxon>Micrococcales</taxon>
        <taxon>Micrococcaceae</taxon>
        <taxon>Arthrobacter</taxon>
    </lineage>
</organism>
<dbReference type="RefSeq" id="WP_157412729.1">
    <property type="nucleotide sequence ID" value="NZ_CP049819.1"/>
</dbReference>